<dbReference type="Proteomes" id="UP000053342">
    <property type="component" value="Unassembled WGS sequence"/>
</dbReference>
<dbReference type="GeneID" id="27362877"/>
<evidence type="ECO:0000313" key="3">
    <source>
        <dbReference type="Proteomes" id="UP000053342"/>
    </source>
</evidence>
<proteinExistence type="predicted"/>
<dbReference type="OrthoDB" id="4120715at2759"/>
<keyword evidence="3" id="KW-1185">Reference proteome</keyword>
<organism evidence="2 3">
    <name type="scientific">Exophiala oligosperma</name>
    <dbReference type="NCBI Taxonomy" id="215243"/>
    <lineage>
        <taxon>Eukaryota</taxon>
        <taxon>Fungi</taxon>
        <taxon>Dikarya</taxon>
        <taxon>Ascomycota</taxon>
        <taxon>Pezizomycotina</taxon>
        <taxon>Eurotiomycetes</taxon>
        <taxon>Chaetothyriomycetidae</taxon>
        <taxon>Chaetothyriales</taxon>
        <taxon>Herpotrichiellaceae</taxon>
        <taxon>Exophiala</taxon>
    </lineage>
</organism>
<dbReference type="EMBL" id="KN847346">
    <property type="protein sequence ID" value="KIW37185.1"/>
    <property type="molecule type" value="Genomic_DNA"/>
</dbReference>
<accession>A0A0D2D4C1</accession>
<evidence type="ECO:0000256" key="1">
    <source>
        <dbReference type="SAM" id="MobiDB-lite"/>
    </source>
</evidence>
<feature type="region of interest" description="Disordered" evidence="1">
    <location>
        <begin position="1"/>
        <end position="63"/>
    </location>
</feature>
<name>A0A0D2D4C1_9EURO</name>
<evidence type="ECO:0000313" key="2">
    <source>
        <dbReference type="EMBL" id="KIW37185.1"/>
    </source>
</evidence>
<reference evidence="2 3" key="1">
    <citation type="submission" date="2015-01" db="EMBL/GenBank/DDBJ databases">
        <title>The Genome Sequence of Exophiala oligosperma CBS72588.</title>
        <authorList>
            <consortium name="The Broad Institute Genomics Platform"/>
            <person name="Cuomo C."/>
            <person name="de Hoog S."/>
            <person name="Gorbushina A."/>
            <person name="Stielow B."/>
            <person name="Teixiera M."/>
            <person name="Abouelleil A."/>
            <person name="Chapman S.B."/>
            <person name="Priest M."/>
            <person name="Young S.K."/>
            <person name="Wortman J."/>
            <person name="Nusbaum C."/>
            <person name="Birren B."/>
        </authorList>
    </citation>
    <scope>NUCLEOTIDE SEQUENCE [LARGE SCALE GENOMIC DNA]</scope>
    <source>
        <strain evidence="2 3">CBS 72588</strain>
    </source>
</reference>
<sequence>MPPKRPSRKSIAAQSKSSSRRCRNEVAAAGADDDYGANDVSMMEGDMDLNDGDAESGTESNANDLRDLEESLKMSMVVDTGLRKEQRQRHLETDFENQVCVVQEKIEERSERRKREVDHIQDDFLTRLLTLSRRKSELETQIIKETQELADAYLGLKEEFEAVLQGRHEDVNEAITSLIKLEDAAPPKNSS</sequence>
<dbReference type="AlphaFoldDB" id="A0A0D2D4C1"/>
<feature type="compositionally biased region" description="Acidic residues" evidence="1">
    <location>
        <begin position="45"/>
        <end position="56"/>
    </location>
</feature>
<dbReference type="RefSeq" id="XP_016257401.1">
    <property type="nucleotide sequence ID" value="XM_016412387.1"/>
</dbReference>
<dbReference type="HOGENOM" id="CLU_114180_0_0_1"/>
<protein>
    <submittedName>
        <fullName evidence="2">Uncharacterized protein</fullName>
    </submittedName>
</protein>
<gene>
    <name evidence="2" type="ORF">PV06_10803</name>
</gene>
<dbReference type="VEuPathDB" id="FungiDB:PV06_10803"/>